<sequence length="128" mass="14827">MPHLYIEYTDNIKNEADIHELLEKANKTLLSHSDIIPAGGLSSRPFVLEDYLVADRTEDDAFVHVTLKMAPGRTEEQKKAVCDDLFQTIKGHFVHIFEKRYIALSMELCEFQNETYKHSNIHGRYDSE</sequence>
<evidence type="ECO:0000313" key="2">
    <source>
        <dbReference type="EMBL" id="SFK68532.1"/>
    </source>
</evidence>
<dbReference type="RefSeq" id="WP_046791096.1">
    <property type="nucleotide sequence ID" value="NZ_CP011366.1"/>
</dbReference>
<reference evidence="2 4" key="3">
    <citation type="submission" date="2016-10" db="EMBL/GenBank/DDBJ databases">
        <authorList>
            <person name="Varghese N."/>
            <person name="Submissions S."/>
        </authorList>
    </citation>
    <scope>NUCLEOTIDE SEQUENCE [LARGE SCALE GENOMIC DNA]</scope>
    <source>
        <strain evidence="2 4">CGMCC 1.6501</strain>
    </source>
</reference>
<dbReference type="InterPro" id="IPR014347">
    <property type="entry name" value="Tautomerase/MIF_sf"/>
</dbReference>
<name>A0A0F7HP13_9STAP</name>
<dbReference type="Gene3D" id="3.30.429.10">
    <property type="entry name" value="Macrophage Migration Inhibitory Factor"/>
    <property type="match status" value="1"/>
</dbReference>
<evidence type="ECO:0000313" key="4">
    <source>
        <dbReference type="Proteomes" id="UP000183090"/>
    </source>
</evidence>
<dbReference type="Pfam" id="PF02962">
    <property type="entry name" value="CHMI"/>
    <property type="match status" value="1"/>
</dbReference>
<dbReference type="EMBL" id="FOTB01000002">
    <property type="protein sequence ID" value="SFK68532.1"/>
    <property type="molecule type" value="Genomic_DNA"/>
</dbReference>
<dbReference type="OrthoDB" id="9814215at2"/>
<dbReference type="PANTHER" id="PTHR37950">
    <property type="entry name" value="4-HYDROXYPHENYLACETATE CATABOLISM PROTEIN"/>
    <property type="match status" value="1"/>
</dbReference>
<dbReference type="CDD" id="cd00580">
    <property type="entry name" value="CHMI"/>
    <property type="match status" value="1"/>
</dbReference>
<evidence type="ECO:0000313" key="1">
    <source>
        <dbReference type="EMBL" id="AKG74917.1"/>
    </source>
</evidence>
<organism evidence="2 4">
    <name type="scientific">Salinicoccus halodurans</name>
    <dbReference type="NCBI Taxonomy" id="407035"/>
    <lineage>
        <taxon>Bacteria</taxon>
        <taxon>Bacillati</taxon>
        <taxon>Bacillota</taxon>
        <taxon>Bacilli</taxon>
        <taxon>Bacillales</taxon>
        <taxon>Staphylococcaceae</taxon>
        <taxon>Salinicoccus</taxon>
    </lineage>
</organism>
<dbReference type="Proteomes" id="UP000183090">
    <property type="component" value="Unassembled WGS sequence"/>
</dbReference>
<dbReference type="SUPFAM" id="SSF55331">
    <property type="entry name" value="Tautomerase/MIF"/>
    <property type="match status" value="1"/>
</dbReference>
<accession>A0A0F7HP13</accession>
<dbReference type="InterPro" id="IPR004220">
    <property type="entry name" value="5-COMe_2-OHmuconate_Isoase"/>
</dbReference>
<dbReference type="GO" id="GO:0008704">
    <property type="term" value="F:5-carboxymethyl-2-hydroxymuconate delta-isomerase activity"/>
    <property type="evidence" value="ECO:0007669"/>
    <property type="project" value="InterPro"/>
</dbReference>
<dbReference type="Proteomes" id="UP000034029">
    <property type="component" value="Chromosome"/>
</dbReference>
<dbReference type="EMBL" id="CP011366">
    <property type="protein sequence ID" value="AKG74917.1"/>
    <property type="molecule type" value="Genomic_DNA"/>
</dbReference>
<proteinExistence type="predicted"/>
<reference evidence="3" key="2">
    <citation type="submission" date="2015-04" db="EMBL/GenBank/DDBJ databases">
        <title>Complete genome sequence of Salinicoccus halodurans strain H3B36, isolated from the Qaidam basin of China.</title>
        <authorList>
            <person name="Ma Y."/>
            <person name="Jiang K."/>
            <person name="Xue Y."/>
        </authorList>
    </citation>
    <scope>NUCLEOTIDE SEQUENCE [LARGE SCALE GENOMIC DNA]</scope>
    <source>
        <strain evidence="3">H3B36</strain>
    </source>
</reference>
<dbReference type="PANTHER" id="PTHR37950:SF1">
    <property type="entry name" value="4-HYDROXYPHENYLACETATE CATABOLISM PROTEIN"/>
    <property type="match status" value="1"/>
</dbReference>
<keyword evidence="2" id="KW-0413">Isomerase</keyword>
<keyword evidence="3" id="KW-1185">Reference proteome</keyword>
<evidence type="ECO:0000313" key="3">
    <source>
        <dbReference type="Proteomes" id="UP000034029"/>
    </source>
</evidence>
<reference evidence="1 3" key="1">
    <citation type="journal article" date="2015" name="Int. J. Syst. Evol. Microbiol.">
        <title>Complete genome sequence of Salinicoccus halodurans H3B36, isolated from the Qaidam Basin in China.</title>
        <authorList>
            <person name="Jiang K."/>
            <person name="Xue Y."/>
            <person name="Ma Y."/>
        </authorList>
    </citation>
    <scope>NUCLEOTIDE SEQUENCE [LARGE SCALE GENOMIC DNA]</scope>
    <source>
        <strain evidence="1 3">H3B36</strain>
    </source>
</reference>
<protein>
    <submittedName>
        <fullName evidence="2">5-carboxymethyl-2-hydroxymuconate delta isomerase</fullName>
    </submittedName>
    <submittedName>
        <fullName evidence="1">5-carboxymethyl-2-hydroxymuconate isomerase</fullName>
    </submittedName>
</protein>
<dbReference type="AlphaFoldDB" id="A0A0F7HP13"/>
<dbReference type="KEGG" id="shv:AAT16_12380"/>
<gene>
    <name evidence="1" type="ORF">AAT16_12380</name>
    <name evidence="2" type="ORF">SAMN05216235_1156</name>
</gene>